<dbReference type="RefSeq" id="WP_206291926.1">
    <property type="nucleotide sequence ID" value="NZ_CP063458.1"/>
</dbReference>
<evidence type="ECO:0000256" key="3">
    <source>
        <dbReference type="ARBA" id="ARBA00023052"/>
    </source>
</evidence>
<dbReference type="KEGG" id="hbs:IPV69_22235"/>
<sequence>MAVANELERKVKLSAPIPNGNGQPQGGGEVERQRLRTMLLIRRFEEKTYVQYTEPRTLPDGSKEMKIGGFCHLYSGQEAVAVGIAAIFKKGIDALVNGYRCHGHSLALGMSPRAAMAELFGRATGCSKGKGGSMHFFDKEVGNHGGHGIVGGHIPLGLGFAFAQKYKKNGGVTYCLFGDGAINQGTFNEALNMASLLKVPAVFMVENNGVAMGTQVERHSAERDLAKRALGYNMPTENVDGNDVDAVIAAMTKAAERGMRGEGPTFYSVNTYRFRGHSMSDAMKYRPKEEAEKAKLRDPILLYSEKLKSRGLVTQEQIEAMEAEVQSEVNQAVEQAEADPNPGLDERFDDILAETYPYQPK</sequence>
<evidence type="ECO:0000313" key="5">
    <source>
        <dbReference type="EMBL" id="QOV88918.1"/>
    </source>
</evidence>
<dbReference type="InterPro" id="IPR029061">
    <property type="entry name" value="THDP-binding"/>
</dbReference>
<evidence type="ECO:0000256" key="2">
    <source>
        <dbReference type="ARBA" id="ARBA00023002"/>
    </source>
</evidence>
<comment type="cofactor">
    <cofactor evidence="1">
        <name>thiamine diphosphate</name>
        <dbReference type="ChEBI" id="CHEBI:58937"/>
    </cofactor>
</comment>
<dbReference type="PANTHER" id="PTHR11516:SF60">
    <property type="entry name" value="PYRUVATE DEHYDROGENASE E1 COMPONENT SUBUNIT ALPHA"/>
    <property type="match status" value="1"/>
</dbReference>
<keyword evidence="6" id="KW-1185">Reference proteome</keyword>
<evidence type="ECO:0000313" key="6">
    <source>
        <dbReference type="Proteomes" id="UP000593765"/>
    </source>
</evidence>
<dbReference type="AlphaFoldDB" id="A0A7M2WTT0"/>
<gene>
    <name evidence="5" type="ORF">IPV69_22235</name>
</gene>
<dbReference type="PANTHER" id="PTHR11516">
    <property type="entry name" value="PYRUVATE DEHYDROGENASE E1 COMPONENT, ALPHA SUBUNIT BACTERIAL AND ORGANELLAR"/>
    <property type="match status" value="1"/>
</dbReference>
<dbReference type="InterPro" id="IPR050642">
    <property type="entry name" value="PDH_E1_Alpha_Subunit"/>
</dbReference>
<evidence type="ECO:0000256" key="1">
    <source>
        <dbReference type="ARBA" id="ARBA00001964"/>
    </source>
</evidence>
<organism evidence="5 6">
    <name type="scientific">Humisphaera borealis</name>
    <dbReference type="NCBI Taxonomy" id="2807512"/>
    <lineage>
        <taxon>Bacteria</taxon>
        <taxon>Pseudomonadati</taxon>
        <taxon>Planctomycetota</taxon>
        <taxon>Phycisphaerae</taxon>
        <taxon>Tepidisphaerales</taxon>
        <taxon>Tepidisphaeraceae</taxon>
        <taxon>Humisphaera</taxon>
    </lineage>
</organism>
<evidence type="ECO:0000259" key="4">
    <source>
        <dbReference type="Pfam" id="PF00676"/>
    </source>
</evidence>
<dbReference type="InterPro" id="IPR001017">
    <property type="entry name" value="DH_E1"/>
</dbReference>
<keyword evidence="5" id="KW-0670">Pyruvate</keyword>
<name>A0A7M2WTT0_9BACT</name>
<dbReference type="Proteomes" id="UP000593765">
    <property type="component" value="Chromosome"/>
</dbReference>
<keyword evidence="2" id="KW-0560">Oxidoreductase</keyword>
<dbReference type="Pfam" id="PF00676">
    <property type="entry name" value="E1_dh"/>
    <property type="match status" value="1"/>
</dbReference>
<dbReference type="SUPFAM" id="SSF52518">
    <property type="entry name" value="Thiamin diphosphate-binding fold (THDP-binding)"/>
    <property type="match status" value="1"/>
</dbReference>
<dbReference type="GO" id="GO:0006086">
    <property type="term" value="P:pyruvate decarboxylation to acetyl-CoA"/>
    <property type="evidence" value="ECO:0007669"/>
    <property type="project" value="TreeGrafter"/>
</dbReference>
<dbReference type="EMBL" id="CP063458">
    <property type="protein sequence ID" value="QOV88918.1"/>
    <property type="molecule type" value="Genomic_DNA"/>
</dbReference>
<proteinExistence type="predicted"/>
<keyword evidence="3" id="KW-0786">Thiamine pyrophosphate</keyword>
<protein>
    <submittedName>
        <fullName evidence="5">Pyruvate dehydrogenase (Acetyl-transferring) E1 component subunit alpha</fullName>
    </submittedName>
</protein>
<accession>A0A7M2WTT0</accession>
<dbReference type="CDD" id="cd02000">
    <property type="entry name" value="TPP_E1_PDC_ADC_BCADC"/>
    <property type="match status" value="1"/>
</dbReference>
<reference evidence="5 6" key="1">
    <citation type="submission" date="2020-10" db="EMBL/GenBank/DDBJ databases">
        <title>Wide distribution of Phycisphaera-like planctomycetes from WD2101 soil group in peatlands and genome analysis of the first cultivated representative.</title>
        <authorList>
            <person name="Dedysh S.N."/>
            <person name="Beletsky A.V."/>
            <person name="Ivanova A."/>
            <person name="Kulichevskaya I.S."/>
            <person name="Suzina N.E."/>
            <person name="Philippov D.A."/>
            <person name="Rakitin A.L."/>
            <person name="Mardanov A.V."/>
            <person name="Ravin N.V."/>
        </authorList>
    </citation>
    <scope>NUCLEOTIDE SEQUENCE [LARGE SCALE GENOMIC DNA]</scope>
    <source>
        <strain evidence="5 6">M1803</strain>
    </source>
</reference>
<feature type="domain" description="Dehydrogenase E1 component" evidence="4">
    <location>
        <begin position="62"/>
        <end position="342"/>
    </location>
</feature>
<dbReference type="GO" id="GO:0004739">
    <property type="term" value="F:pyruvate dehydrogenase (acetyl-transferring) activity"/>
    <property type="evidence" value="ECO:0007669"/>
    <property type="project" value="TreeGrafter"/>
</dbReference>
<dbReference type="Gene3D" id="3.40.50.970">
    <property type="match status" value="1"/>
</dbReference>